<dbReference type="PANTHER" id="PTHR23024">
    <property type="entry name" value="ARYLACETAMIDE DEACETYLASE"/>
    <property type="match status" value="1"/>
</dbReference>
<evidence type="ECO:0000313" key="4">
    <source>
        <dbReference type="Proteomes" id="UP001227230"/>
    </source>
</evidence>
<feature type="domain" description="Alpha/beta hydrolase fold-3" evidence="2">
    <location>
        <begin position="37"/>
        <end position="87"/>
    </location>
</feature>
<comment type="similarity">
    <text evidence="1">Belongs to the 'GDXG' lipolytic enzyme family.</text>
</comment>
<keyword evidence="4" id="KW-1185">Reference proteome</keyword>
<accession>A0ABY9CCZ6</accession>
<evidence type="ECO:0000256" key="1">
    <source>
        <dbReference type="ARBA" id="ARBA00010515"/>
    </source>
</evidence>
<dbReference type="Proteomes" id="UP001227230">
    <property type="component" value="Chromosome 8"/>
</dbReference>
<dbReference type="SUPFAM" id="SSF53474">
    <property type="entry name" value="alpha/beta-Hydrolases"/>
    <property type="match status" value="1"/>
</dbReference>
<reference evidence="3 4" key="1">
    <citation type="journal article" date="2023" name="Hortic Res">
        <title>The complete reference genome for grapevine (Vitis vinifera L.) genetics and breeding.</title>
        <authorList>
            <person name="Shi X."/>
            <person name="Cao S."/>
            <person name="Wang X."/>
            <person name="Huang S."/>
            <person name="Wang Y."/>
            <person name="Liu Z."/>
            <person name="Liu W."/>
            <person name="Leng X."/>
            <person name="Peng Y."/>
            <person name="Wang N."/>
            <person name="Wang Y."/>
            <person name="Ma Z."/>
            <person name="Xu X."/>
            <person name="Zhang F."/>
            <person name="Xue H."/>
            <person name="Zhong H."/>
            <person name="Wang Y."/>
            <person name="Zhang K."/>
            <person name="Velt A."/>
            <person name="Avia K."/>
            <person name="Holtgrawe D."/>
            <person name="Grimplet J."/>
            <person name="Matus J.T."/>
            <person name="Ware D."/>
            <person name="Wu X."/>
            <person name="Wang H."/>
            <person name="Liu C."/>
            <person name="Fang Y."/>
            <person name="Rustenholz C."/>
            <person name="Cheng Z."/>
            <person name="Xiao H."/>
            <person name="Zhou Y."/>
        </authorList>
    </citation>
    <scope>NUCLEOTIDE SEQUENCE [LARGE SCALE GENOMIC DNA]</scope>
    <source>
        <strain evidence="4">cv. Pinot noir / PN40024</strain>
        <tissue evidence="3">Leaf</tissue>
    </source>
</reference>
<dbReference type="EMBL" id="CP126655">
    <property type="protein sequence ID" value="WJZ92619.1"/>
    <property type="molecule type" value="Genomic_DNA"/>
</dbReference>
<name>A0ABY9CCZ6_VITVI</name>
<dbReference type="Gene3D" id="3.40.50.1820">
    <property type="entry name" value="alpha/beta hydrolase"/>
    <property type="match status" value="1"/>
</dbReference>
<dbReference type="InterPro" id="IPR050466">
    <property type="entry name" value="Carboxylest/Gibb_receptor"/>
</dbReference>
<dbReference type="InterPro" id="IPR013094">
    <property type="entry name" value="AB_hydrolase_3"/>
</dbReference>
<gene>
    <name evidence="3" type="ORF">VitviT2T_011604</name>
</gene>
<proteinExistence type="inferred from homology"/>
<dbReference type="InterPro" id="IPR029058">
    <property type="entry name" value="AB_hydrolase_fold"/>
</dbReference>
<protein>
    <recommendedName>
        <fullName evidence="2">Alpha/beta hydrolase fold-3 domain-containing protein</fullName>
    </recommendedName>
</protein>
<sequence length="97" mass="10767">MTAPSSGKTHFHKHHNLHLRLDKPAVSPTKANLPVLYCFHGGGFCVSSRTWPDCHNCCLHMESRLGALVDAPDFRLAPEHWLPTAVSSLKWLEGQAV</sequence>
<organism evidence="3 4">
    <name type="scientific">Vitis vinifera</name>
    <name type="common">Grape</name>
    <dbReference type="NCBI Taxonomy" id="29760"/>
    <lineage>
        <taxon>Eukaryota</taxon>
        <taxon>Viridiplantae</taxon>
        <taxon>Streptophyta</taxon>
        <taxon>Embryophyta</taxon>
        <taxon>Tracheophyta</taxon>
        <taxon>Spermatophyta</taxon>
        <taxon>Magnoliopsida</taxon>
        <taxon>eudicotyledons</taxon>
        <taxon>Gunneridae</taxon>
        <taxon>Pentapetalae</taxon>
        <taxon>rosids</taxon>
        <taxon>Vitales</taxon>
        <taxon>Vitaceae</taxon>
        <taxon>Viteae</taxon>
        <taxon>Vitis</taxon>
    </lineage>
</organism>
<evidence type="ECO:0000259" key="2">
    <source>
        <dbReference type="Pfam" id="PF07859"/>
    </source>
</evidence>
<evidence type="ECO:0000313" key="3">
    <source>
        <dbReference type="EMBL" id="WJZ92619.1"/>
    </source>
</evidence>
<dbReference type="PANTHER" id="PTHR23024:SF406">
    <property type="entry name" value="CARBOXYLESTERASE 15-RELATED"/>
    <property type="match status" value="1"/>
</dbReference>
<dbReference type="Pfam" id="PF07859">
    <property type="entry name" value="Abhydrolase_3"/>
    <property type="match status" value="1"/>
</dbReference>